<dbReference type="OrthoDB" id="9775268at2"/>
<dbReference type="AlphaFoldDB" id="A0A318KTC0"/>
<sequence>MNYLNRNRNLILLLLSSIINKFGDVFFDLFIIWEITIRYNNIMDAVYLLSGSILFRAVLAMFSGIIADRFDKKKLILFANLSSIIIILSFAFGFNYYISNVNVCLLLILANNVNNEIFYRSSLAMGAEFSDKLTFIRFQSMIGIANKIIDVIGSAIIGLLIALIPYSAIFLLDVLTFICSSLFVMQIHYVYQKRNITMHRKHIFQSVIADVKTAMNYIYKKKYFRYFTLIMFILNLAYGFIPNILPLVFSAENNNSMTFGIIKSAITLGSLLGLLLVAKCGNKVSRLFKISMIGCAMCMIFMILPVNTFLLVFLFLSYGFFDAITQPLFSYTISSIDKEIRSRVLGGIDTIILLSPSIGMFMGTVIMQVNHWLGFIYLAVIFILAFLLMCLNDDLNQLEVKDAGSHK</sequence>
<dbReference type="Proteomes" id="UP000247612">
    <property type="component" value="Unassembled WGS sequence"/>
</dbReference>
<dbReference type="InterPro" id="IPR036259">
    <property type="entry name" value="MFS_trans_sf"/>
</dbReference>
<gene>
    <name evidence="7" type="ORF">DES51_102200</name>
</gene>
<organism evidence="7 8">
    <name type="scientific">Dielma fastidiosa</name>
    <dbReference type="NCBI Taxonomy" id="1034346"/>
    <lineage>
        <taxon>Bacteria</taxon>
        <taxon>Bacillati</taxon>
        <taxon>Bacillota</taxon>
        <taxon>Erysipelotrichia</taxon>
        <taxon>Erysipelotrichales</taxon>
        <taxon>Erysipelotrichaceae</taxon>
        <taxon>Dielma</taxon>
    </lineage>
</organism>
<dbReference type="Pfam" id="PF07690">
    <property type="entry name" value="MFS_1"/>
    <property type="match status" value="1"/>
</dbReference>
<feature type="transmembrane region" description="Helical" evidence="6">
    <location>
        <begin position="148"/>
        <end position="168"/>
    </location>
</feature>
<dbReference type="PANTHER" id="PTHR23513:SF6">
    <property type="entry name" value="MAJOR FACILITATOR SUPERFAMILY ASSOCIATED DOMAIN-CONTAINING PROTEIN"/>
    <property type="match status" value="1"/>
</dbReference>
<evidence type="ECO:0000256" key="3">
    <source>
        <dbReference type="ARBA" id="ARBA00022692"/>
    </source>
</evidence>
<evidence type="ECO:0000256" key="1">
    <source>
        <dbReference type="ARBA" id="ARBA00004651"/>
    </source>
</evidence>
<evidence type="ECO:0000256" key="6">
    <source>
        <dbReference type="SAM" id="Phobius"/>
    </source>
</evidence>
<feature type="transmembrane region" description="Helical" evidence="6">
    <location>
        <begin position="257"/>
        <end position="278"/>
    </location>
</feature>
<keyword evidence="4 6" id="KW-1133">Transmembrane helix</keyword>
<dbReference type="GO" id="GO:0005886">
    <property type="term" value="C:plasma membrane"/>
    <property type="evidence" value="ECO:0007669"/>
    <property type="project" value="UniProtKB-SubCell"/>
</dbReference>
<feature type="transmembrane region" description="Helical" evidence="6">
    <location>
        <begin position="372"/>
        <end position="391"/>
    </location>
</feature>
<dbReference type="InterPro" id="IPR011701">
    <property type="entry name" value="MFS"/>
</dbReference>
<proteinExistence type="predicted"/>
<comment type="caution">
    <text evidence="7">The sequence shown here is derived from an EMBL/GenBank/DDBJ whole genome shotgun (WGS) entry which is preliminary data.</text>
</comment>
<keyword evidence="2" id="KW-1003">Cell membrane</keyword>
<evidence type="ECO:0000256" key="4">
    <source>
        <dbReference type="ARBA" id="ARBA00022989"/>
    </source>
</evidence>
<keyword evidence="3 6" id="KW-0812">Transmembrane</keyword>
<protein>
    <submittedName>
        <fullName evidence="7">Transmembrane secretion effector</fullName>
    </submittedName>
</protein>
<feature type="transmembrane region" description="Helical" evidence="6">
    <location>
        <begin position="45"/>
        <end position="63"/>
    </location>
</feature>
<dbReference type="SUPFAM" id="SSF103473">
    <property type="entry name" value="MFS general substrate transporter"/>
    <property type="match status" value="1"/>
</dbReference>
<dbReference type="STRING" id="1034346.GCA_000313565_02364"/>
<reference evidence="7 8" key="1">
    <citation type="submission" date="2018-05" db="EMBL/GenBank/DDBJ databases">
        <title>Genomic Encyclopedia of Type Strains, Phase IV (KMG-IV): sequencing the most valuable type-strain genomes for metagenomic binning, comparative biology and taxonomic classification.</title>
        <authorList>
            <person name="Goeker M."/>
        </authorList>
    </citation>
    <scope>NUCLEOTIDE SEQUENCE [LARGE SCALE GENOMIC DNA]</scope>
    <source>
        <strain evidence="7 8">JC118</strain>
    </source>
</reference>
<evidence type="ECO:0000313" key="8">
    <source>
        <dbReference type="Proteomes" id="UP000247612"/>
    </source>
</evidence>
<dbReference type="PANTHER" id="PTHR23513">
    <property type="entry name" value="INTEGRAL MEMBRANE EFFLUX PROTEIN-RELATED"/>
    <property type="match status" value="1"/>
</dbReference>
<feature type="transmembrane region" description="Helical" evidence="6">
    <location>
        <begin position="75"/>
        <end position="97"/>
    </location>
</feature>
<evidence type="ECO:0000313" key="7">
    <source>
        <dbReference type="EMBL" id="PXX81081.1"/>
    </source>
</evidence>
<feature type="transmembrane region" description="Helical" evidence="6">
    <location>
        <begin position="174"/>
        <end position="191"/>
    </location>
</feature>
<name>A0A318KTC0_9FIRM</name>
<keyword evidence="8" id="KW-1185">Reference proteome</keyword>
<dbReference type="Gene3D" id="1.20.1250.20">
    <property type="entry name" value="MFS general substrate transporter like domains"/>
    <property type="match status" value="1"/>
</dbReference>
<comment type="subcellular location">
    <subcellularLocation>
        <location evidence="1">Cell membrane</location>
        <topology evidence="1">Multi-pass membrane protein</topology>
    </subcellularLocation>
</comment>
<feature type="transmembrane region" description="Helical" evidence="6">
    <location>
        <begin position="223"/>
        <end position="245"/>
    </location>
</feature>
<evidence type="ECO:0000256" key="5">
    <source>
        <dbReference type="ARBA" id="ARBA00023136"/>
    </source>
</evidence>
<accession>A0A318KTC0</accession>
<dbReference type="RefSeq" id="WP_022938650.1">
    <property type="nucleotide sequence ID" value="NZ_CABKRQ010000006.1"/>
</dbReference>
<keyword evidence="5 6" id="KW-0472">Membrane</keyword>
<feature type="transmembrane region" description="Helical" evidence="6">
    <location>
        <begin position="310"/>
        <end position="332"/>
    </location>
</feature>
<evidence type="ECO:0000256" key="2">
    <source>
        <dbReference type="ARBA" id="ARBA00022475"/>
    </source>
</evidence>
<dbReference type="EMBL" id="QJKH01000002">
    <property type="protein sequence ID" value="PXX81081.1"/>
    <property type="molecule type" value="Genomic_DNA"/>
</dbReference>
<dbReference type="GO" id="GO:0022857">
    <property type="term" value="F:transmembrane transporter activity"/>
    <property type="evidence" value="ECO:0007669"/>
    <property type="project" value="InterPro"/>
</dbReference>
<feature type="transmembrane region" description="Helical" evidence="6">
    <location>
        <begin position="12"/>
        <end position="33"/>
    </location>
</feature>